<dbReference type="Proteomes" id="UP000007115">
    <property type="component" value="Unassembled WGS sequence"/>
</dbReference>
<dbReference type="GeneID" id="25796045"/>
<dbReference type="AlphaFoldDB" id="G9MSA5"/>
<keyword evidence="3" id="KW-1185">Reference proteome</keyword>
<name>G9MSA5_HYPVG</name>
<dbReference type="EMBL" id="ABDF02000006">
    <property type="protein sequence ID" value="EHK22964.1"/>
    <property type="molecule type" value="Genomic_DNA"/>
</dbReference>
<gene>
    <name evidence="2" type="ORF">TRIVIDRAFT_60218</name>
</gene>
<sequence>MYSVGVWEDRALERETSAARSSSVPSTGPDDARQLKNAKQGCLSIAKGESHIGQNMHLQCFISGDWPQHSFAASKSLPAMHFFGSGTKAARSEADTLWFSYLYQTSQWRRCLAPQAGHAGPAWTKEYRPSTGQQTLGTLACWYPASITPRHSPRACFVVQSLHVSRDPVVRCLR</sequence>
<dbReference type="InParanoid" id="G9MSA5"/>
<dbReference type="HOGENOM" id="CLU_1540273_0_0_1"/>
<accession>G9MSA5</accession>
<proteinExistence type="predicted"/>
<evidence type="ECO:0000313" key="2">
    <source>
        <dbReference type="EMBL" id="EHK22964.1"/>
    </source>
</evidence>
<dbReference type="VEuPathDB" id="FungiDB:TRIVIDRAFT_60218"/>
<protein>
    <submittedName>
        <fullName evidence="2">Uncharacterized protein</fullName>
    </submittedName>
</protein>
<dbReference type="RefSeq" id="XP_013957165.1">
    <property type="nucleotide sequence ID" value="XM_014101690.1"/>
</dbReference>
<organism evidence="2 3">
    <name type="scientific">Hypocrea virens (strain Gv29-8 / FGSC 10586)</name>
    <name type="common">Gliocladium virens</name>
    <name type="synonym">Trichoderma virens</name>
    <dbReference type="NCBI Taxonomy" id="413071"/>
    <lineage>
        <taxon>Eukaryota</taxon>
        <taxon>Fungi</taxon>
        <taxon>Dikarya</taxon>
        <taxon>Ascomycota</taxon>
        <taxon>Pezizomycotina</taxon>
        <taxon>Sordariomycetes</taxon>
        <taxon>Hypocreomycetidae</taxon>
        <taxon>Hypocreales</taxon>
        <taxon>Hypocreaceae</taxon>
        <taxon>Trichoderma</taxon>
    </lineage>
</organism>
<evidence type="ECO:0000313" key="3">
    <source>
        <dbReference type="Proteomes" id="UP000007115"/>
    </source>
</evidence>
<evidence type="ECO:0000256" key="1">
    <source>
        <dbReference type="SAM" id="MobiDB-lite"/>
    </source>
</evidence>
<reference evidence="2 3" key="1">
    <citation type="journal article" date="2011" name="Genome Biol.">
        <title>Comparative genome sequence analysis underscores mycoparasitism as the ancestral life style of Trichoderma.</title>
        <authorList>
            <person name="Kubicek C.P."/>
            <person name="Herrera-Estrella A."/>
            <person name="Seidl-Seiboth V."/>
            <person name="Martinez D.A."/>
            <person name="Druzhinina I.S."/>
            <person name="Thon M."/>
            <person name="Zeilinger S."/>
            <person name="Casas-Flores S."/>
            <person name="Horwitz B.A."/>
            <person name="Mukherjee P.K."/>
            <person name="Mukherjee M."/>
            <person name="Kredics L."/>
            <person name="Alcaraz L.D."/>
            <person name="Aerts A."/>
            <person name="Antal Z."/>
            <person name="Atanasova L."/>
            <person name="Cervantes-Badillo M.G."/>
            <person name="Challacombe J."/>
            <person name="Chertkov O."/>
            <person name="McCluskey K."/>
            <person name="Coulpier F."/>
            <person name="Deshpande N."/>
            <person name="von Doehren H."/>
            <person name="Ebbole D.J."/>
            <person name="Esquivel-Naranjo E.U."/>
            <person name="Fekete E."/>
            <person name="Flipphi M."/>
            <person name="Glaser F."/>
            <person name="Gomez-Rodriguez E.Y."/>
            <person name="Gruber S."/>
            <person name="Han C."/>
            <person name="Henrissat B."/>
            <person name="Hermosa R."/>
            <person name="Hernandez-Onate M."/>
            <person name="Karaffa L."/>
            <person name="Kosti I."/>
            <person name="Le Crom S."/>
            <person name="Lindquist E."/>
            <person name="Lucas S."/>
            <person name="Luebeck M."/>
            <person name="Luebeck P.S."/>
            <person name="Margeot A."/>
            <person name="Metz B."/>
            <person name="Misra M."/>
            <person name="Nevalainen H."/>
            <person name="Omann M."/>
            <person name="Packer N."/>
            <person name="Perrone G."/>
            <person name="Uresti-Rivera E.E."/>
            <person name="Salamov A."/>
            <person name="Schmoll M."/>
            <person name="Seiboth B."/>
            <person name="Shapiro H."/>
            <person name="Sukno S."/>
            <person name="Tamayo-Ramos J.A."/>
            <person name="Tisch D."/>
            <person name="Wiest A."/>
            <person name="Wilkinson H.H."/>
            <person name="Zhang M."/>
            <person name="Coutinho P.M."/>
            <person name="Kenerley C.M."/>
            <person name="Monte E."/>
            <person name="Baker S.E."/>
            <person name="Grigoriev I.V."/>
        </authorList>
    </citation>
    <scope>NUCLEOTIDE SEQUENCE [LARGE SCALE GENOMIC DNA]</scope>
    <source>
        <strain evidence="3">Gv29-8 / FGSC 10586</strain>
    </source>
</reference>
<feature type="region of interest" description="Disordered" evidence="1">
    <location>
        <begin position="14"/>
        <end position="35"/>
    </location>
</feature>
<comment type="caution">
    <text evidence="2">The sequence shown here is derived from an EMBL/GenBank/DDBJ whole genome shotgun (WGS) entry which is preliminary data.</text>
</comment>